<dbReference type="Proteomes" id="UP000182427">
    <property type="component" value="Chromosome I"/>
</dbReference>
<feature type="chain" id="PRO_5009242512" evidence="1">
    <location>
        <begin position="24"/>
        <end position="356"/>
    </location>
</feature>
<proteinExistence type="predicted"/>
<organism evidence="2 3">
    <name type="scientific">Terriglobus roseus</name>
    <dbReference type="NCBI Taxonomy" id="392734"/>
    <lineage>
        <taxon>Bacteria</taxon>
        <taxon>Pseudomonadati</taxon>
        <taxon>Acidobacteriota</taxon>
        <taxon>Terriglobia</taxon>
        <taxon>Terriglobales</taxon>
        <taxon>Acidobacteriaceae</taxon>
        <taxon>Terriglobus</taxon>
    </lineage>
</organism>
<dbReference type="InterPro" id="IPR017946">
    <property type="entry name" value="PLC-like_Pdiesterase_TIM-brl"/>
</dbReference>
<accession>A0A1G7QYU6</accession>
<dbReference type="GO" id="GO:0006629">
    <property type="term" value="P:lipid metabolic process"/>
    <property type="evidence" value="ECO:0007669"/>
    <property type="project" value="InterPro"/>
</dbReference>
<keyword evidence="1" id="KW-0732">Signal</keyword>
<feature type="signal peptide" evidence="1">
    <location>
        <begin position="1"/>
        <end position="23"/>
    </location>
</feature>
<gene>
    <name evidence="2" type="ORF">SAMN05444167_4056</name>
</gene>
<dbReference type="Gene3D" id="3.20.20.190">
    <property type="entry name" value="Phosphatidylinositol (PI) phosphodiesterase"/>
    <property type="match status" value="1"/>
</dbReference>
<dbReference type="EMBL" id="LT629690">
    <property type="protein sequence ID" value="SDG03691.1"/>
    <property type="molecule type" value="Genomic_DNA"/>
</dbReference>
<reference evidence="2 3" key="1">
    <citation type="submission" date="2016-10" db="EMBL/GenBank/DDBJ databases">
        <authorList>
            <person name="de Groot N.N."/>
        </authorList>
    </citation>
    <scope>NUCLEOTIDE SEQUENCE [LARGE SCALE GENOMIC DNA]</scope>
    <source>
        <strain evidence="2 3">GAS232</strain>
    </source>
</reference>
<evidence type="ECO:0000256" key="1">
    <source>
        <dbReference type="SAM" id="SignalP"/>
    </source>
</evidence>
<keyword evidence="3" id="KW-1185">Reference proteome</keyword>
<dbReference type="GO" id="GO:0008081">
    <property type="term" value="F:phosphoric diester hydrolase activity"/>
    <property type="evidence" value="ECO:0007669"/>
    <property type="project" value="InterPro"/>
</dbReference>
<name>A0A1G7QYU6_9BACT</name>
<evidence type="ECO:0000313" key="3">
    <source>
        <dbReference type="Proteomes" id="UP000182427"/>
    </source>
</evidence>
<protein>
    <submittedName>
        <fullName evidence="2">Uncharacterized protein</fullName>
    </submittedName>
</protein>
<dbReference type="AlphaFoldDB" id="A0A1G7QYU6"/>
<sequence length="356" mass="39538">MIRKSVRCFAALLLCAIAGGAQAQKADLNFLNNNQPVLDAHNCYPYEGHWNNRVYRALSSGFPVSIEQDLAWYVDPGTGKGRVVVSHTPKPSGQEPTLRDYFFEQVRPTIEKAIKENKKDTWPVVVLHFDFKDNQPALLHAVWDLLNEYQPWLSTAVQTNDPHTLSKIERRPILAITEDNDEQAKVFNDAVPVGGKLLIFGSAHSVEAPAGMKGAERAHWVATAAPEAMLVDRPTNYRRWSNNSWAAVEEGGQHKAGDWTAADQARLKALVDHAHTLGYWIRFYTIDGFDPAEPNEKNGWGQGYNFGSLDAGVRRMKGAIAAGVNFIATDQYEVLAPLLKQNSQSLRPTATSFSAK</sequence>
<dbReference type="RefSeq" id="WP_083347225.1">
    <property type="nucleotide sequence ID" value="NZ_LT629690.1"/>
</dbReference>
<dbReference type="SUPFAM" id="SSF51695">
    <property type="entry name" value="PLC-like phosphodiesterases"/>
    <property type="match status" value="1"/>
</dbReference>
<evidence type="ECO:0000313" key="2">
    <source>
        <dbReference type="EMBL" id="SDG03691.1"/>
    </source>
</evidence>